<dbReference type="GO" id="GO:0070382">
    <property type="term" value="C:exocytic vesicle"/>
    <property type="evidence" value="ECO:0007669"/>
    <property type="project" value="TreeGrafter"/>
</dbReference>
<feature type="domain" description="C2" evidence="1">
    <location>
        <begin position="7"/>
        <end position="127"/>
    </location>
</feature>
<evidence type="ECO:0000313" key="2">
    <source>
        <dbReference type="EMBL" id="LAB55517.1"/>
    </source>
</evidence>
<dbReference type="SUPFAM" id="SSF49562">
    <property type="entry name" value="C2 domain (Calcium/lipid-binding domain, CaLB)"/>
    <property type="match status" value="1"/>
</dbReference>
<name>A0A2D4PBW0_MICSU</name>
<protein>
    <recommendedName>
        <fullName evidence="1">C2 domain-containing protein</fullName>
    </recommendedName>
</protein>
<dbReference type="GO" id="GO:0006887">
    <property type="term" value="P:exocytosis"/>
    <property type="evidence" value="ECO:0007669"/>
    <property type="project" value="TreeGrafter"/>
</dbReference>
<dbReference type="GO" id="GO:0005886">
    <property type="term" value="C:plasma membrane"/>
    <property type="evidence" value="ECO:0007669"/>
    <property type="project" value="TreeGrafter"/>
</dbReference>
<dbReference type="EMBL" id="IACN01060103">
    <property type="protein sequence ID" value="LAB55517.1"/>
    <property type="molecule type" value="Transcribed_RNA"/>
</dbReference>
<dbReference type="InterPro" id="IPR035892">
    <property type="entry name" value="C2_domain_sf"/>
</dbReference>
<dbReference type="PANTHER" id="PTHR45716">
    <property type="entry name" value="BITESIZE, ISOFORM I"/>
    <property type="match status" value="1"/>
</dbReference>
<organism evidence="2">
    <name type="scientific">Micrurus surinamensis</name>
    <name type="common">Surinam coral snake</name>
    <dbReference type="NCBI Taxonomy" id="129470"/>
    <lineage>
        <taxon>Eukaryota</taxon>
        <taxon>Metazoa</taxon>
        <taxon>Chordata</taxon>
        <taxon>Craniata</taxon>
        <taxon>Vertebrata</taxon>
        <taxon>Euteleostomi</taxon>
        <taxon>Lepidosauria</taxon>
        <taxon>Squamata</taxon>
        <taxon>Bifurcata</taxon>
        <taxon>Unidentata</taxon>
        <taxon>Episquamata</taxon>
        <taxon>Toxicofera</taxon>
        <taxon>Serpentes</taxon>
        <taxon>Colubroidea</taxon>
        <taxon>Elapidae</taxon>
        <taxon>Elapinae</taxon>
        <taxon>Micrurus</taxon>
    </lineage>
</organism>
<dbReference type="PANTHER" id="PTHR45716:SF3">
    <property type="entry name" value="SYNAPTOTAGMIN-LIKE PROTEIN 1"/>
    <property type="match status" value="1"/>
</dbReference>
<reference evidence="2" key="2">
    <citation type="submission" date="2017-11" db="EMBL/GenBank/DDBJ databases">
        <title>Coralsnake Venomics: Analyses of Venom Gland Transcriptomes and Proteomes of Six Brazilian Taxa.</title>
        <authorList>
            <person name="Aird S.D."/>
            <person name="Jorge da Silva N."/>
            <person name="Qiu L."/>
            <person name="Villar-Briones A."/>
            <person name="Aparecida-Saddi V."/>
            <person name="Campos-Telles M.P."/>
            <person name="Grau M."/>
            <person name="Mikheyev A.S."/>
        </authorList>
    </citation>
    <scope>NUCLEOTIDE SEQUENCE</scope>
    <source>
        <tissue evidence="2">Venom_gland</tissue>
    </source>
</reference>
<sequence length="164" mass="18643">MITTNQELGSLAIIKRTAGPCPSRKNSFLSRSGRNFKNIHLISLSSSSYILPDDAKLSRQKTRLVKKNLNPTFNHTMVYDGFEVKDLAEACAEFTVWHRETFSKHQLGGIRLSLGTGNSYGLPVPWMDSTEEERHTWEMVFKQPQQWVEATLPLRTNLTSRTSS</sequence>
<reference evidence="2" key="1">
    <citation type="submission" date="2017-07" db="EMBL/GenBank/DDBJ databases">
        <authorList>
            <person name="Mikheyev A."/>
            <person name="Grau M."/>
        </authorList>
    </citation>
    <scope>NUCLEOTIDE SEQUENCE</scope>
    <source>
        <tissue evidence="2">Venom_gland</tissue>
    </source>
</reference>
<dbReference type="InterPro" id="IPR000008">
    <property type="entry name" value="C2_dom"/>
</dbReference>
<proteinExistence type="predicted"/>
<dbReference type="Gene3D" id="2.60.40.150">
    <property type="entry name" value="C2 domain"/>
    <property type="match status" value="1"/>
</dbReference>
<dbReference type="AlphaFoldDB" id="A0A2D4PBW0"/>
<dbReference type="Pfam" id="PF00168">
    <property type="entry name" value="C2"/>
    <property type="match status" value="1"/>
</dbReference>
<dbReference type="PROSITE" id="PS50004">
    <property type="entry name" value="C2"/>
    <property type="match status" value="1"/>
</dbReference>
<dbReference type="GO" id="GO:0042043">
    <property type="term" value="F:neurexin family protein binding"/>
    <property type="evidence" value="ECO:0007669"/>
    <property type="project" value="TreeGrafter"/>
</dbReference>
<accession>A0A2D4PBW0</accession>
<evidence type="ECO:0000259" key="1">
    <source>
        <dbReference type="PROSITE" id="PS50004"/>
    </source>
</evidence>